<keyword evidence="5" id="KW-1185">Reference proteome</keyword>
<keyword evidence="2" id="KW-1133">Transmembrane helix</keyword>
<dbReference type="HOGENOM" id="CLU_773948_0_0_1"/>
<organism evidence="4 5">
    <name type="scientific">Exophiala xenobiotica</name>
    <dbReference type="NCBI Taxonomy" id="348802"/>
    <lineage>
        <taxon>Eukaryota</taxon>
        <taxon>Fungi</taxon>
        <taxon>Dikarya</taxon>
        <taxon>Ascomycota</taxon>
        <taxon>Pezizomycotina</taxon>
        <taxon>Eurotiomycetes</taxon>
        <taxon>Chaetothyriomycetidae</taxon>
        <taxon>Chaetothyriales</taxon>
        <taxon>Herpotrichiellaceae</taxon>
        <taxon>Exophiala</taxon>
    </lineage>
</organism>
<evidence type="ECO:0000313" key="4">
    <source>
        <dbReference type="EMBL" id="KIW50656.1"/>
    </source>
</evidence>
<dbReference type="AlphaFoldDB" id="A0A0D2BEL5"/>
<name>A0A0D2BEL5_9EURO</name>
<keyword evidence="2" id="KW-0812">Transmembrane</keyword>
<reference evidence="4 5" key="1">
    <citation type="submission" date="2015-01" db="EMBL/GenBank/DDBJ databases">
        <title>The Genome Sequence of Exophiala xenobiotica CBS118157.</title>
        <authorList>
            <consortium name="The Broad Institute Genomics Platform"/>
            <person name="Cuomo C."/>
            <person name="de Hoog S."/>
            <person name="Gorbushina A."/>
            <person name="Stielow B."/>
            <person name="Teixiera M."/>
            <person name="Abouelleil A."/>
            <person name="Chapman S.B."/>
            <person name="Priest M."/>
            <person name="Young S.K."/>
            <person name="Wortman J."/>
            <person name="Nusbaum C."/>
            <person name="Birren B."/>
        </authorList>
    </citation>
    <scope>NUCLEOTIDE SEQUENCE [LARGE SCALE GENOMIC DNA]</scope>
    <source>
        <strain evidence="4 5">CBS 118157</strain>
    </source>
</reference>
<dbReference type="GeneID" id="25331353"/>
<feature type="compositionally biased region" description="Basic and acidic residues" evidence="1">
    <location>
        <begin position="314"/>
        <end position="328"/>
    </location>
</feature>
<dbReference type="EMBL" id="KN847322">
    <property type="protein sequence ID" value="KIW50656.1"/>
    <property type="molecule type" value="Genomic_DNA"/>
</dbReference>
<feature type="signal peptide" evidence="3">
    <location>
        <begin position="1"/>
        <end position="25"/>
    </location>
</feature>
<evidence type="ECO:0008006" key="6">
    <source>
        <dbReference type="Google" id="ProtNLM"/>
    </source>
</evidence>
<feature type="region of interest" description="Disordered" evidence="1">
    <location>
        <begin position="250"/>
        <end position="358"/>
    </location>
</feature>
<feature type="transmembrane region" description="Helical" evidence="2">
    <location>
        <begin position="171"/>
        <end position="192"/>
    </location>
</feature>
<protein>
    <recommendedName>
        <fullName evidence="6">Extracellular membrane protein CFEM domain-containing protein</fullName>
    </recommendedName>
</protein>
<accession>A0A0D2BEL5</accession>
<gene>
    <name evidence="4" type="ORF">PV05_09445</name>
</gene>
<dbReference type="OrthoDB" id="5426355at2759"/>
<dbReference type="Proteomes" id="UP000054342">
    <property type="component" value="Unassembled WGS sequence"/>
</dbReference>
<keyword evidence="2" id="KW-0472">Membrane</keyword>
<feature type="chain" id="PRO_5002249744" description="Extracellular membrane protein CFEM domain-containing protein" evidence="3">
    <location>
        <begin position="26"/>
        <end position="358"/>
    </location>
</feature>
<feature type="compositionally biased region" description="Basic and acidic residues" evidence="1">
    <location>
        <begin position="337"/>
        <end position="358"/>
    </location>
</feature>
<keyword evidence="3" id="KW-0732">Signal</keyword>
<sequence>MSTLRTSCSLLLAFATIALLQVAASQSIVPTSSSSTFPACAVNCVVLLQAQSACIPPNVATTNDLTYENCFCQSSLLGALYSTPDSICTAECTVESDRSQLQTWFQGFCSQVGQGIDPLTTTASPTPTATTIVTITSYSTPPPAASNTGTGSASAPAAAANKSWIDTHWKWILMVAILIVGFALLTWAAIWLKRRHRRKLEARRATMSGLPTVDEKRGTRAATPDLWGPHQHMHHTRGFEYPDAFITGSGALAANGDRDKRRSRRVSSSQSNSHGRTETTELAGRPPASRRQSSKGKARARNSTADIHPALDPAARDRSRSQRRRGPESDQEQNGDPNHERRLREVRGARRKNNDDQI</sequence>
<dbReference type="RefSeq" id="XP_013311240.1">
    <property type="nucleotide sequence ID" value="XM_013455786.1"/>
</dbReference>
<proteinExistence type="predicted"/>
<evidence type="ECO:0000256" key="2">
    <source>
        <dbReference type="SAM" id="Phobius"/>
    </source>
</evidence>
<evidence type="ECO:0000313" key="5">
    <source>
        <dbReference type="Proteomes" id="UP000054342"/>
    </source>
</evidence>
<evidence type="ECO:0000256" key="1">
    <source>
        <dbReference type="SAM" id="MobiDB-lite"/>
    </source>
</evidence>
<evidence type="ECO:0000256" key="3">
    <source>
        <dbReference type="SAM" id="SignalP"/>
    </source>
</evidence>